<organism evidence="3 4">
    <name type="scientific">Glossina brevipalpis</name>
    <dbReference type="NCBI Taxonomy" id="37001"/>
    <lineage>
        <taxon>Eukaryota</taxon>
        <taxon>Metazoa</taxon>
        <taxon>Ecdysozoa</taxon>
        <taxon>Arthropoda</taxon>
        <taxon>Hexapoda</taxon>
        <taxon>Insecta</taxon>
        <taxon>Pterygota</taxon>
        <taxon>Neoptera</taxon>
        <taxon>Endopterygota</taxon>
        <taxon>Diptera</taxon>
        <taxon>Brachycera</taxon>
        <taxon>Muscomorpha</taxon>
        <taxon>Hippoboscoidea</taxon>
        <taxon>Glossinidae</taxon>
        <taxon>Glossina</taxon>
    </lineage>
</organism>
<protein>
    <submittedName>
        <fullName evidence="3">Uncharacterized protein</fullName>
    </submittedName>
</protein>
<proteinExistence type="predicted"/>
<dbReference type="AlphaFoldDB" id="A0A1A9WYH4"/>
<reference evidence="3" key="2">
    <citation type="submission" date="2020-05" db="UniProtKB">
        <authorList>
            <consortium name="EnsemblMetazoa"/>
        </authorList>
    </citation>
    <scope>IDENTIFICATION</scope>
    <source>
        <strain evidence="3">IAEA</strain>
    </source>
</reference>
<reference evidence="4" key="1">
    <citation type="submission" date="2014-03" db="EMBL/GenBank/DDBJ databases">
        <authorList>
            <person name="Aksoy S."/>
            <person name="Warren W."/>
            <person name="Wilson R.K."/>
        </authorList>
    </citation>
    <scope>NUCLEOTIDE SEQUENCE [LARGE SCALE GENOMIC DNA]</scope>
    <source>
        <strain evidence="4">IAEA</strain>
    </source>
</reference>
<feature type="region of interest" description="Disordered" evidence="1">
    <location>
        <begin position="109"/>
        <end position="129"/>
    </location>
</feature>
<evidence type="ECO:0000313" key="3">
    <source>
        <dbReference type="EnsemblMetazoa" id="GBRI037284-PA"/>
    </source>
</evidence>
<keyword evidence="2" id="KW-1133">Transmembrane helix</keyword>
<evidence type="ECO:0000256" key="1">
    <source>
        <dbReference type="SAM" id="MobiDB-lite"/>
    </source>
</evidence>
<feature type="transmembrane region" description="Helical" evidence="2">
    <location>
        <begin position="139"/>
        <end position="163"/>
    </location>
</feature>
<accession>A0A1A9WYH4</accession>
<evidence type="ECO:0000256" key="2">
    <source>
        <dbReference type="SAM" id="Phobius"/>
    </source>
</evidence>
<dbReference type="Proteomes" id="UP000091820">
    <property type="component" value="Unassembled WGS sequence"/>
</dbReference>
<name>A0A1A9WYH4_9MUSC</name>
<keyword evidence="2" id="KW-0472">Membrane</keyword>
<keyword evidence="4" id="KW-1185">Reference proteome</keyword>
<feature type="compositionally biased region" description="Acidic residues" evidence="1">
    <location>
        <begin position="110"/>
        <end position="128"/>
    </location>
</feature>
<sequence length="167" mass="18658">MTYAKCKCLISEIALDSLCQQCEEIINQNRGRISWIDLKSWVLGFGPCGIIKYTLRLIFSQQCCYFCCCCCCGGDDGSSGGGHIELYMQTVAVVPAADYIYNDDCSHDDDASDDGDDDDDSDDDDDDDDHKYDNVIGDVMYGLLFWLMTLMLLLLFMASNYICGKSN</sequence>
<keyword evidence="2" id="KW-0812">Transmembrane</keyword>
<dbReference type="EnsemblMetazoa" id="GBRI037284-RA">
    <property type="protein sequence ID" value="GBRI037284-PA"/>
    <property type="gene ID" value="GBRI037284"/>
</dbReference>
<dbReference type="VEuPathDB" id="VectorBase:GBRI037284"/>
<evidence type="ECO:0000313" key="4">
    <source>
        <dbReference type="Proteomes" id="UP000091820"/>
    </source>
</evidence>